<accession>A0A1Y2CCN3</accession>
<comment type="subcellular location">
    <subcellularLocation>
        <location evidence="1">Membrane</location>
        <topology evidence="1">Multi-pass membrane protein</topology>
    </subcellularLocation>
</comment>
<dbReference type="OrthoDB" id="271506at2759"/>
<organism evidence="9 10">
    <name type="scientific">Rhizoclosmatium globosum</name>
    <dbReference type="NCBI Taxonomy" id="329046"/>
    <lineage>
        <taxon>Eukaryota</taxon>
        <taxon>Fungi</taxon>
        <taxon>Fungi incertae sedis</taxon>
        <taxon>Chytridiomycota</taxon>
        <taxon>Chytridiomycota incertae sedis</taxon>
        <taxon>Chytridiomycetes</taxon>
        <taxon>Chytridiales</taxon>
        <taxon>Chytriomycetaceae</taxon>
        <taxon>Rhizoclosmatium</taxon>
    </lineage>
</organism>
<keyword evidence="4" id="KW-0677">Repeat</keyword>
<evidence type="ECO:0000256" key="6">
    <source>
        <dbReference type="ARBA" id="ARBA00023136"/>
    </source>
</evidence>
<dbReference type="EMBL" id="MCGO01000021">
    <property type="protein sequence ID" value="ORY44800.1"/>
    <property type="molecule type" value="Genomic_DNA"/>
</dbReference>
<feature type="transmembrane region" description="Helical" evidence="8">
    <location>
        <begin position="199"/>
        <end position="219"/>
    </location>
</feature>
<dbReference type="GO" id="GO:0016020">
    <property type="term" value="C:membrane"/>
    <property type="evidence" value="ECO:0007669"/>
    <property type="project" value="UniProtKB-SubCell"/>
</dbReference>
<evidence type="ECO:0000256" key="3">
    <source>
        <dbReference type="ARBA" id="ARBA00022692"/>
    </source>
</evidence>
<dbReference type="Proteomes" id="UP000193642">
    <property type="component" value="Unassembled WGS sequence"/>
</dbReference>
<evidence type="ECO:0000256" key="8">
    <source>
        <dbReference type="SAM" id="Phobius"/>
    </source>
</evidence>
<dbReference type="InterPro" id="IPR006603">
    <property type="entry name" value="PQ-loop_rpt"/>
</dbReference>
<keyword evidence="10" id="KW-1185">Reference proteome</keyword>
<keyword evidence="3 8" id="KW-0812">Transmembrane</keyword>
<dbReference type="Gene3D" id="1.20.1280.290">
    <property type="match status" value="2"/>
</dbReference>
<dbReference type="Pfam" id="PF04193">
    <property type="entry name" value="PQ-loop"/>
    <property type="match status" value="2"/>
</dbReference>
<evidence type="ECO:0000313" key="10">
    <source>
        <dbReference type="Proteomes" id="UP000193642"/>
    </source>
</evidence>
<comment type="similarity">
    <text evidence="7">Belongs to the MPDU1 (TC 2.A.43.3) family.</text>
</comment>
<evidence type="ECO:0008006" key="11">
    <source>
        <dbReference type="Google" id="ProtNLM"/>
    </source>
</evidence>
<reference evidence="9 10" key="1">
    <citation type="submission" date="2016-07" db="EMBL/GenBank/DDBJ databases">
        <title>Pervasive Adenine N6-methylation of Active Genes in Fungi.</title>
        <authorList>
            <consortium name="DOE Joint Genome Institute"/>
            <person name="Mondo S.J."/>
            <person name="Dannebaum R.O."/>
            <person name="Kuo R.C."/>
            <person name="Labutti K."/>
            <person name="Haridas S."/>
            <person name="Kuo A."/>
            <person name="Salamov A."/>
            <person name="Ahrendt S.R."/>
            <person name="Lipzen A."/>
            <person name="Sullivan W."/>
            <person name="Andreopoulos W.B."/>
            <person name="Clum A."/>
            <person name="Lindquist E."/>
            <person name="Daum C."/>
            <person name="Ramamoorthy G.K."/>
            <person name="Gryganskyi A."/>
            <person name="Culley D."/>
            <person name="Magnuson J.K."/>
            <person name="James T.Y."/>
            <person name="O'Malley M.A."/>
            <person name="Stajich J.E."/>
            <person name="Spatafora J.W."/>
            <person name="Visel A."/>
            <person name="Grigoriev I.V."/>
        </authorList>
    </citation>
    <scope>NUCLEOTIDE SEQUENCE [LARGE SCALE GENOMIC DNA]</scope>
    <source>
        <strain evidence="9 10">JEL800</strain>
    </source>
</reference>
<keyword evidence="6 8" id="KW-0472">Membrane</keyword>
<dbReference type="InterPro" id="IPR016817">
    <property type="entry name" value="MannP-dilichol_defect-1"/>
</dbReference>
<proteinExistence type="inferred from homology"/>
<evidence type="ECO:0000256" key="7">
    <source>
        <dbReference type="ARBA" id="ARBA00038475"/>
    </source>
</evidence>
<feature type="transmembrane region" description="Helical" evidence="8">
    <location>
        <begin position="282"/>
        <end position="301"/>
    </location>
</feature>
<evidence type="ECO:0000256" key="2">
    <source>
        <dbReference type="ARBA" id="ARBA00022448"/>
    </source>
</evidence>
<name>A0A1Y2CCN3_9FUNG</name>
<evidence type="ECO:0000256" key="5">
    <source>
        <dbReference type="ARBA" id="ARBA00022989"/>
    </source>
</evidence>
<comment type="caution">
    <text evidence="9">The sequence shown here is derived from an EMBL/GenBank/DDBJ whole genome shotgun (WGS) entry which is preliminary data.</text>
</comment>
<keyword evidence="2" id="KW-0813">Transport</keyword>
<dbReference type="AlphaFoldDB" id="A0A1Y2CCN3"/>
<keyword evidence="5 8" id="KW-1133">Transmembrane helix</keyword>
<feature type="transmembrane region" description="Helical" evidence="8">
    <location>
        <begin position="140"/>
        <end position="163"/>
    </location>
</feature>
<dbReference type="PANTHER" id="PTHR12226:SF2">
    <property type="entry name" value="MANNOSE-P-DOLICHOL UTILIZATION DEFECT 1 PROTEIN"/>
    <property type="match status" value="1"/>
</dbReference>
<feature type="transmembrane region" description="Helical" evidence="8">
    <location>
        <begin position="175"/>
        <end position="192"/>
    </location>
</feature>
<dbReference type="PANTHER" id="PTHR12226">
    <property type="entry name" value="MANNOSE-P-DOLICHOL UTILIZATION DEFECT 1 LEC35 -RELATED"/>
    <property type="match status" value="1"/>
</dbReference>
<evidence type="ECO:0000313" key="9">
    <source>
        <dbReference type="EMBL" id="ORY44800.1"/>
    </source>
</evidence>
<dbReference type="SMART" id="SM00679">
    <property type="entry name" value="CTNS"/>
    <property type="match status" value="2"/>
</dbReference>
<protein>
    <recommendedName>
        <fullName evidence="11">Mannose-P-dolichol utilization defect 1 protein homolog</fullName>
    </recommendedName>
</protein>
<evidence type="ECO:0000256" key="1">
    <source>
        <dbReference type="ARBA" id="ARBA00004141"/>
    </source>
</evidence>
<gene>
    <name evidence="9" type="ORF">BCR33DRAFT_659604</name>
</gene>
<evidence type="ECO:0000256" key="4">
    <source>
        <dbReference type="ARBA" id="ARBA00022737"/>
    </source>
</evidence>
<feature type="transmembrane region" description="Helical" evidence="8">
    <location>
        <begin position="109"/>
        <end position="128"/>
    </location>
</feature>
<sequence>MEYIESKIQLYSNETGWKSKDLLPTDNNDVTSSGIAVISTVRSSDSGVLKSELGDIESKNGTTPSINVIQFHGFFGFLQAVFIRPLIGAECSNSLLSFQWLSRFDCTCLFLSKILGFGLVAGGAFIKLPQILKIISQESALGVSFSSYAMETGAYIAGVAYNVRKGNSFFTYGEHAFMAFANCVVVALMFHYSNRQKDLVSVGVSTLLLTISLFSRFIISDTLLLIFQWIALLIGAASKIPQIHSNWTHKSCGHLSAMTVGLQTIGSLARCFTTAIEVKDTVIFVTYFVAAGLNGTVLYQIRRYWGRRRKTKSLLD</sequence>